<feature type="non-terminal residue" evidence="1">
    <location>
        <position position="1"/>
    </location>
</feature>
<sequence length="248" mass="28136">LKGRTLLDTCSNYWGDFTDAKKADWKNVSPYDPKHGWRTFVADQTSRILLGLEGTAEPNTYHQNMVGYILIESPGSEIKLIQPHPSSYWIKTKVIGKDGMFKPEQISESLALPLEIGISYKSDLTSTGAGSFVKFYASIRHLYQGQNLNHDLEINIPLSSAWTKQTETVSNLIGTVTSYNLYIHLYNVRGELFFDNVTAKHSGSNWVRDTFCEEIEEDFTRAYFQVPKHWAPITLPDGAAYYSKYVST</sequence>
<reference evidence="1" key="1">
    <citation type="journal article" date="2014" name="Front. Microbiol.">
        <title>High frequency of phylogenetically diverse reductive dehalogenase-homologous genes in deep subseafloor sedimentary metagenomes.</title>
        <authorList>
            <person name="Kawai M."/>
            <person name="Futagami T."/>
            <person name="Toyoda A."/>
            <person name="Takaki Y."/>
            <person name="Nishi S."/>
            <person name="Hori S."/>
            <person name="Arai W."/>
            <person name="Tsubouchi T."/>
            <person name="Morono Y."/>
            <person name="Uchiyama I."/>
            <person name="Ito T."/>
            <person name="Fujiyama A."/>
            <person name="Inagaki F."/>
            <person name="Takami H."/>
        </authorList>
    </citation>
    <scope>NUCLEOTIDE SEQUENCE</scope>
    <source>
        <strain evidence="1">Expedition CK06-06</strain>
    </source>
</reference>
<accession>X1E488</accession>
<name>X1E488_9ZZZZ</name>
<gene>
    <name evidence="1" type="ORF">S03H2_10054</name>
</gene>
<dbReference type="AlphaFoldDB" id="X1E488"/>
<evidence type="ECO:0000313" key="1">
    <source>
        <dbReference type="EMBL" id="GAH28076.1"/>
    </source>
</evidence>
<organism evidence="1">
    <name type="scientific">marine sediment metagenome</name>
    <dbReference type="NCBI Taxonomy" id="412755"/>
    <lineage>
        <taxon>unclassified sequences</taxon>
        <taxon>metagenomes</taxon>
        <taxon>ecological metagenomes</taxon>
    </lineage>
</organism>
<dbReference type="EMBL" id="BARU01005194">
    <property type="protein sequence ID" value="GAH28076.1"/>
    <property type="molecule type" value="Genomic_DNA"/>
</dbReference>
<protein>
    <submittedName>
        <fullName evidence="1">Uncharacterized protein</fullName>
    </submittedName>
</protein>
<proteinExistence type="predicted"/>
<comment type="caution">
    <text evidence="1">The sequence shown here is derived from an EMBL/GenBank/DDBJ whole genome shotgun (WGS) entry which is preliminary data.</text>
</comment>